<proteinExistence type="inferred from homology"/>
<organism evidence="5 6">
    <name type="scientific">Aliiglaciecola litoralis</name>
    <dbReference type="NCBI Taxonomy" id="582857"/>
    <lineage>
        <taxon>Bacteria</taxon>
        <taxon>Pseudomonadati</taxon>
        <taxon>Pseudomonadota</taxon>
        <taxon>Gammaproteobacteria</taxon>
        <taxon>Alteromonadales</taxon>
        <taxon>Alteromonadaceae</taxon>
        <taxon>Aliiglaciecola</taxon>
    </lineage>
</organism>
<evidence type="ECO:0000256" key="3">
    <source>
        <dbReference type="ARBA" id="ARBA00022737"/>
    </source>
</evidence>
<dbReference type="Pfam" id="PF00132">
    <property type="entry name" value="Hexapep"/>
    <property type="match status" value="1"/>
</dbReference>
<evidence type="ECO:0000256" key="4">
    <source>
        <dbReference type="ARBA" id="ARBA00023315"/>
    </source>
</evidence>
<dbReference type="RefSeq" id="WP_343859432.1">
    <property type="nucleotide sequence ID" value="NZ_BAAAFD010000005.1"/>
</dbReference>
<dbReference type="SUPFAM" id="SSF51161">
    <property type="entry name" value="Trimeric LpxA-like enzymes"/>
    <property type="match status" value="1"/>
</dbReference>
<dbReference type="PANTHER" id="PTHR43300:SF11">
    <property type="entry name" value="ACETYLTRANSFERASE RV3034C-RELATED"/>
    <property type="match status" value="1"/>
</dbReference>
<dbReference type="InterPro" id="IPR050179">
    <property type="entry name" value="Trans_hexapeptide_repeat"/>
</dbReference>
<evidence type="ECO:0000313" key="6">
    <source>
        <dbReference type="Proteomes" id="UP001500359"/>
    </source>
</evidence>
<dbReference type="InterPro" id="IPR011004">
    <property type="entry name" value="Trimer_LpxA-like_sf"/>
</dbReference>
<keyword evidence="6" id="KW-1185">Reference proteome</keyword>
<name>A0ABN1LJF5_9ALTE</name>
<evidence type="ECO:0000256" key="2">
    <source>
        <dbReference type="ARBA" id="ARBA00022679"/>
    </source>
</evidence>
<dbReference type="PANTHER" id="PTHR43300">
    <property type="entry name" value="ACETYLTRANSFERASE"/>
    <property type="match status" value="1"/>
</dbReference>
<keyword evidence="4" id="KW-0012">Acyltransferase</keyword>
<dbReference type="Proteomes" id="UP001500359">
    <property type="component" value="Unassembled WGS sequence"/>
</dbReference>
<evidence type="ECO:0000256" key="1">
    <source>
        <dbReference type="ARBA" id="ARBA00007274"/>
    </source>
</evidence>
<dbReference type="PROSITE" id="PS00101">
    <property type="entry name" value="HEXAPEP_TRANSFERASES"/>
    <property type="match status" value="1"/>
</dbReference>
<gene>
    <name evidence="5" type="ORF">GCM10009114_20030</name>
</gene>
<dbReference type="InterPro" id="IPR001451">
    <property type="entry name" value="Hexapep"/>
</dbReference>
<sequence length="274" mass="30519">MATTIKITAEHIAILKKHRIFTGWYPSFEAYLADTNGTGWLRVGSELVFRSKIELEPYSALYGSPYVGGKGTMPSSGLCSMGAQSYSHSALPEKMQVGRYCSIGEGLKVLDSHHPIEFISTSHFTWRPRSAFVDAARTDKGVDSQPEPNFNIHGKKPFPVIGNDVWIGQSVTLSMGVKIGDGAVIAANSVVTKSVPPFAIVGGNPAKVIKFRFTEYQIDQLKQIRWWDYLFTDFQHLDMHNMGDFIRQWREHKSGFTPYTPAPLTLPVAFKSSN</sequence>
<dbReference type="CDD" id="cd03349">
    <property type="entry name" value="LbH_XAT"/>
    <property type="match status" value="1"/>
</dbReference>
<dbReference type="Gene3D" id="2.160.10.10">
    <property type="entry name" value="Hexapeptide repeat proteins"/>
    <property type="match status" value="1"/>
</dbReference>
<evidence type="ECO:0000313" key="5">
    <source>
        <dbReference type="EMBL" id="GAA0856789.1"/>
    </source>
</evidence>
<reference evidence="5 6" key="1">
    <citation type="journal article" date="2019" name="Int. J. Syst. Evol. Microbiol.">
        <title>The Global Catalogue of Microorganisms (GCM) 10K type strain sequencing project: providing services to taxonomists for standard genome sequencing and annotation.</title>
        <authorList>
            <consortium name="The Broad Institute Genomics Platform"/>
            <consortium name="The Broad Institute Genome Sequencing Center for Infectious Disease"/>
            <person name="Wu L."/>
            <person name="Ma J."/>
        </authorList>
    </citation>
    <scope>NUCLEOTIDE SEQUENCE [LARGE SCALE GENOMIC DNA]</scope>
    <source>
        <strain evidence="5 6">JCM 15896</strain>
    </source>
</reference>
<accession>A0ABN1LJF5</accession>
<protein>
    <submittedName>
        <fullName evidence="5">CatB-related O-acetyltransferase</fullName>
    </submittedName>
</protein>
<comment type="similarity">
    <text evidence="1">Belongs to the transferase hexapeptide repeat family.</text>
</comment>
<dbReference type="InterPro" id="IPR018357">
    <property type="entry name" value="Hexapep_transf_CS"/>
</dbReference>
<comment type="caution">
    <text evidence="5">The sequence shown here is derived from an EMBL/GenBank/DDBJ whole genome shotgun (WGS) entry which is preliminary data.</text>
</comment>
<keyword evidence="2" id="KW-0808">Transferase</keyword>
<dbReference type="EMBL" id="BAAAFD010000005">
    <property type="protein sequence ID" value="GAA0856789.1"/>
    <property type="molecule type" value="Genomic_DNA"/>
</dbReference>
<keyword evidence="3" id="KW-0677">Repeat</keyword>